<dbReference type="PANTHER" id="PTHR28544">
    <property type="entry name" value="PROTEIN FAM45A-RELATED"/>
    <property type="match status" value="1"/>
</dbReference>
<comment type="subcellular location">
    <subcellularLocation>
        <location evidence="1">Late endosome</location>
    </subcellularLocation>
</comment>
<dbReference type="GO" id="GO:0015031">
    <property type="term" value="P:protein transport"/>
    <property type="evidence" value="ECO:0007669"/>
    <property type="project" value="TreeGrafter"/>
</dbReference>
<sequence length="383" mass="43929">MAPLTDLLSCSIIEKDSNGDILWTWSYPIVSESQKAVVARKCNLEVEHNSPQVFVFSRYKYNWFYIHCSEVFDSDKLPKECNENILKFCLKQVKQFALVLFAKDFNPRKYEVLSRVLSKMYCKTGKPTEILQLYLSVFTKGSCSTQENGTFVSDDFNSHCFIISTNVREMIKTFELETILIYTALLLKKRIIVYHHSLEQLLKWIGIFPLLMKHRKVTDNLFPWIDLIDDELAELKGLSHYIAGCRNSSISSRTDLFDLLVNIPAREITVASHAKESLTMTKTHKEIALFMIQLSENQSYIESQIISEINDKTQDLLNQLKSLAIVQGPDGKKMVSAQTLKEKNLPPAVEHFLINLAVAENLLLLNLAKFHGRLYGVKLTVHV</sequence>
<name>A0A833RVU1_9HYME</name>
<accession>A0A833RVU1</accession>
<dbReference type="InterPro" id="IPR037516">
    <property type="entry name" value="Tripartite_DENN"/>
</dbReference>
<evidence type="ECO:0000313" key="6">
    <source>
        <dbReference type="EMBL" id="KAF3422976.1"/>
    </source>
</evidence>
<comment type="caution">
    <text evidence="6">The sequence shown here is derived from an EMBL/GenBank/DDBJ whole genome shotgun (WGS) entry which is preliminary data.</text>
</comment>
<evidence type="ECO:0000256" key="4">
    <source>
        <dbReference type="ARBA" id="ARBA00022753"/>
    </source>
</evidence>
<evidence type="ECO:0000256" key="3">
    <source>
        <dbReference type="ARBA" id="ARBA00022658"/>
    </source>
</evidence>
<keyword evidence="3" id="KW-0344">Guanine-nucleotide releasing factor</keyword>
<keyword evidence="4" id="KW-0967">Endosome</keyword>
<dbReference type="PROSITE" id="PS50211">
    <property type="entry name" value="DENN"/>
    <property type="match status" value="1"/>
</dbReference>
<proteinExistence type="inferred from homology"/>
<dbReference type="GO" id="GO:2000641">
    <property type="term" value="P:regulation of early endosome to late endosome transport"/>
    <property type="evidence" value="ECO:0007669"/>
    <property type="project" value="TreeGrafter"/>
</dbReference>
<dbReference type="EMBL" id="WNWW01000610">
    <property type="protein sequence ID" value="KAF3422976.1"/>
    <property type="molecule type" value="Genomic_DNA"/>
</dbReference>
<organism evidence="6 7">
    <name type="scientific">Frieseomelitta varia</name>
    <dbReference type="NCBI Taxonomy" id="561572"/>
    <lineage>
        <taxon>Eukaryota</taxon>
        <taxon>Metazoa</taxon>
        <taxon>Ecdysozoa</taxon>
        <taxon>Arthropoda</taxon>
        <taxon>Hexapoda</taxon>
        <taxon>Insecta</taxon>
        <taxon>Pterygota</taxon>
        <taxon>Neoptera</taxon>
        <taxon>Endopterygota</taxon>
        <taxon>Hymenoptera</taxon>
        <taxon>Apocrita</taxon>
        <taxon>Aculeata</taxon>
        <taxon>Apoidea</taxon>
        <taxon>Anthophila</taxon>
        <taxon>Apidae</taxon>
        <taxon>Frieseomelitta</taxon>
    </lineage>
</organism>
<dbReference type="GO" id="GO:0005085">
    <property type="term" value="F:guanyl-nucleotide exchange factor activity"/>
    <property type="evidence" value="ECO:0007669"/>
    <property type="project" value="UniProtKB-KW"/>
</dbReference>
<keyword evidence="7" id="KW-1185">Reference proteome</keyword>
<evidence type="ECO:0000256" key="2">
    <source>
        <dbReference type="ARBA" id="ARBA00008641"/>
    </source>
</evidence>
<evidence type="ECO:0000259" key="5">
    <source>
        <dbReference type="PROSITE" id="PS50211"/>
    </source>
</evidence>
<reference evidence="6" key="1">
    <citation type="submission" date="2019-11" db="EMBL/GenBank/DDBJ databases">
        <title>The nuclear and mitochondrial genomes of Frieseomelitta varia - a highly eusocial stingless bee (Meliponini) with a permanently sterile worker caste.</title>
        <authorList>
            <person name="Freitas F.C.P."/>
            <person name="Lourenco A.P."/>
            <person name="Nunes F.M.F."/>
            <person name="Paschoal A.R."/>
            <person name="Abreu F.C.P."/>
            <person name="Barbin F.O."/>
            <person name="Bataglia L."/>
            <person name="Cardoso-Junior C.A.M."/>
            <person name="Cervoni M.S."/>
            <person name="Silva S.R."/>
            <person name="Dalarmi F."/>
            <person name="Del Lama M.A."/>
            <person name="Depintor T.S."/>
            <person name="Ferreira K.M."/>
            <person name="Goria P.S."/>
            <person name="Jaskot M.C."/>
            <person name="Lago D.C."/>
            <person name="Luna-Lucena D."/>
            <person name="Moda L.M."/>
            <person name="Nascimento L."/>
            <person name="Pedrino M."/>
            <person name="Rabico F.O."/>
            <person name="Sanches F.C."/>
            <person name="Santos D.E."/>
            <person name="Santos C.G."/>
            <person name="Vieira J."/>
            <person name="Lopes T.F."/>
            <person name="Barchuk A.R."/>
            <person name="Hartfelder K."/>
            <person name="Simoes Z.L.P."/>
            <person name="Bitondi M.M.G."/>
            <person name="Pinheiro D.G."/>
        </authorList>
    </citation>
    <scope>NUCLEOTIDE SEQUENCE</scope>
    <source>
        <strain evidence="6">USP_RPSP 00005682</strain>
        <tissue evidence="6">Whole individual</tissue>
    </source>
</reference>
<feature type="domain" description="UDENN" evidence="5">
    <location>
        <begin position="1"/>
        <end position="383"/>
    </location>
</feature>
<dbReference type="PANTHER" id="PTHR28544:SF1">
    <property type="entry name" value="DENN DOMAIN-CONTAINING PROTEIN 10-RELATED"/>
    <property type="match status" value="1"/>
</dbReference>
<protein>
    <recommendedName>
        <fullName evidence="5">UDENN domain-containing protein</fullName>
    </recommendedName>
</protein>
<dbReference type="Proteomes" id="UP000655588">
    <property type="component" value="Unassembled WGS sequence"/>
</dbReference>
<evidence type="ECO:0000256" key="1">
    <source>
        <dbReference type="ARBA" id="ARBA00004603"/>
    </source>
</evidence>
<dbReference type="GO" id="GO:0005770">
    <property type="term" value="C:late endosome"/>
    <property type="evidence" value="ECO:0007669"/>
    <property type="project" value="UniProtKB-SubCell"/>
</dbReference>
<dbReference type="InterPro" id="IPR042431">
    <property type="entry name" value="FAM45"/>
</dbReference>
<dbReference type="Pfam" id="PF08616">
    <property type="entry name" value="SPA"/>
    <property type="match status" value="1"/>
</dbReference>
<gene>
    <name evidence="6" type="ORF">E2986_04736</name>
</gene>
<dbReference type="GO" id="GO:0031267">
    <property type="term" value="F:small GTPase binding"/>
    <property type="evidence" value="ECO:0007669"/>
    <property type="project" value="TreeGrafter"/>
</dbReference>
<comment type="similarity">
    <text evidence="2">Belongs to the DENND10 family.</text>
</comment>
<evidence type="ECO:0000313" key="7">
    <source>
        <dbReference type="Proteomes" id="UP000655588"/>
    </source>
</evidence>
<dbReference type="AlphaFoldDB" id="A0A833RVU1"/>